<dbReference type="SUPFAM" id="SSF48695">
    <property type="entry name" value="Multiheme cytochromes"/>
    <property type="match status" value="1"/>
</dbReference>
<dbReference type="PANTHER" id="PTHR30633">
    <property type="entry name" value="CYTOCHROME C-552 RESPIRATORY NITRITE REDUCTASE"/>
    <property type="match status" value="1"/>
</dbReference>
<dbReference type="AlphaFoldDB" id="A0A410JRD9"/>
<dbReference type="Gene3D" id="1.20.140.10">
    <property type="entry name" value="Butyryl-CoA Dehydrogenase, subunit A, domain 3"/>
    <property type="match status" value="1"/>
</dbReference>
<sequence>MKNWFFFIVTIVAVFFLGLLISNITDRKAEAKYAYQPKVKIAEDHIEPRDSIWGLNYPRQYQSYQQTADTTYRSPYYSSGKRDVLKDDPSLVVLWAGYAFSKDYTQPRGHFYAIDDIRETLRTGAPMKPGDGPMPSTCWTCKSPDVPRLMQEMGVAQFYSKKWGDLGSQVVNRIGCADCHDPKTMNLTITRPALVEAFNAMGQDVKTQSHQEMRNLVCAQCHVEYYFDKNKVEGAQYLTFPWHNGKTVEGAERYYDSINFYDWEHPLSKAKMLKAQHPDYEIFKQGVHAKRGVSCADCHMPYKSEGGQKFTDHHIGSPLQNPENSCFVCHRESEKNLVADVYERQTKIKESTRYLAKELAKAHIEAKKAWDLGATEAQMKDILLGLRHAQWRWDYSVASHGAAFHAPVEVARIASSGIQEVAQTRLKLSRLLSQLGWNKPVEFPNLDSKAELQKYIGLDMPKLKEDKEKFLKEIVPQWLQQAKQREAKYGVQQVSMAK</sequence>
<comment type="subcellular location">
    <subcellularLocation>
        <location evidence="1">Cell envelope</location>
    </subcellularLocation>
</comment>
<keyword evidence="5" id="KW-0479">Metal-binding</keyword>
<dbReference type="InterPro" id="IPR036280">
    <property type="entry name" value="Multihaem_cyt_sf"/>
</dbReference>
<keyword evidence="8 11" id="KW-0560">Oxidoreductase</keyword>
<dbReference type="Proteomes" id="UP000287701">
    <property type="component" value="Chromosome"/>
</dbReference>
<dbReference type="GO" id="GO:0046872">
    <property type="term" value="F:metal ion binding"/>
    <property type="evidence" value="ECO:0007669"/>
    <property type="project" value="UniProtKB-KW"/>
</dbReference>
<comment type="catalytic activity">
    <reaction evidence="10">
        <text>6 Fe(III)-[cytochrome c] + NH4(+) + 2 H2O = 6 Fe(II)-[cytochrome c] + nitrite + 8 H(+)</text>
        <dbReference type="Rhea" id="RHEA:13089"/>
        <dbReference type="Rhea" id="RHEA-COMP:10350"/>
        <dbReference type="Rhea" id="RHEA-COMP:14399"/>
        <dbReference type="ChEBI" id="CHEBI:15377"/>
        <dbReference type="ChEBI" id="CHEBI:15378"/>
        <dbReference type="ChEBI" id="CHEBI:16301"/>
        <dbReference type="ChEBI" id="CHEBI:28938"/>
        <dbReference type="ChEBI" id="CHEBI:29033"/>
        <dbReference type="ChEBI" id="CHEBI:29034"/>
        <dbReference type="EC" id="1.7.2.2"/>
    </reaction>
</comment>
<dbReference type="EC" id="1.7.2.2" evidence="3"/>
<dbReference type="PIRSF" id="PIRSF000243">
    <property type="entry name" value="Cyt_c552"/>
    <property type="match status" value="1"/>
</dbReference>
<dbReference type="OrthoDB" id="9780421at2"/>
<evidence type="ECO:0000256" key="9">
    <source>
        <dbReference type="ARBA" id="ARBA00023004"/>
    </source>
</evidence>
<proteinExistence type="inferred from homology"/>
<keyword evidence="7" id="KW-0106">Calcium</keyword>
<evidence type="ECO:0000256" key="5">
    <source>
        <dbReference type="ARBA" id="ARBA00022723"/>
    </source>
</evidence>
<dbReference type="NCBIfam" id="NF008339">
    <property type="entry name" value="PRK11125.1"/>
    <property type="match status" value="1"/>
</dbReference>
<keyword evidence="4" id="KW-0349">Heme</keyword>
<dbReference type="PANTHER" id="PTHR30633:SF0">
    <property type="entry name" value="CYTOCHROME C-552"/>
    <property type="match status" value="1"/>
</dbReference>
<evidence type="ECO:0000256" key="2">
    <source>
        <dbReference type="ARBA" id="ARBA00009288"/>
    </source>
</evidence>
<accession>A0A410JRD9</accession>
<evidence type="ECO:0000256" key="1">
    <source>
        <dbReference type="ARBA" id="ARBA00004196"/>
    </source>
</evidence>
<dbReference type="Pfam" id="PF02335">
    <property type="entry name" value="Cytochrom_C552"/>
    <property type="match status" value="1"/>
</dbReference>
<evidence type="ECO:0000256" key="4">
    <source>
        <dbReference type="ARBA" id="ARBA00022617"/>
    </source>
</evidence>
<evidence type="ECO:0000256" key="7">
    <source>
        <dbReference type="ARBA" id="ARBA00022837"/>
    </source>
</evidence>
<evidence type="ECO:0000313" key="12">
    <source>
        <dbReference type="Proteomes" id="UP000287701"/>
    </source>
</evidence>
<comment type="similarity">
    <text evidence="2">Belongs to the cytochrome c-552 family.</text>
</comment>
<dbReference type="GO" id="GO:0030288">
    <property type="term" value="C:outer membrane-bounded periplasmic space"/>
    <property type="evidence" value="ECO:0007669"/>
    <property type="project" value="TreeGrafter"/>
</dbReference>
<dbReference type="GO" id="GO:0019645">
    <property type="term" value="P:anaerobic electron transport chain"/>
    <property type="evidence" value="ECO:0007669"/>
    <property type="project" value="TreeGrafter"/>
</dbReference>
<organism evidence="11 12">
    <name type="scientific">Ornithobacterium rhinotracheale</name>
    <dbReference type="NCBI Taxonomy" id="28251"/>
    <lineage>
        <taxon>Bacteria</taxon>
        <taxon>Pseudomonadati</taxon>
        <taxon>Bacteroidota</taxon>
        <taxon>Flavobacteriia</taxon>
        <taxon>Flavobacteriales</taxon>
        <taxon>Weeksellaceae</taxon>
        <taxon>Ornithobacterium</taxon>
    </lineage>
</organism>
<dbReference type="GO" id="GO:0042279">
    <property type="term" value="F:nitrite reductase (cytochrome, ammonia-forming) activity"/>
    <property type="evidence" value="ECO:0007669"/>
    <property type="project" value="UniProtKB-EC"/>
</dbReference>
<keyword evidence="9" id="KW-0408">Iron</keyword>
<reference evidence="11 12" key="1">
    <citation type="submission" date="2019-01" db="EMBL/GenBank/DDBJ databases">
        <title>Whole Genome of Ornithobacterium rhinotracheale FARPER-174b.</title>
        <authorList>
            <person name="Tataje-Lavanda L.A."/>
            <person name="Montalvan A."/>
            <person name="Montesinos R."/>
            <person name="Zimic M."/>
            <person name="Fernandez-Sanchez M."/>
            <person name="Fernandez-Diaz M."/>
        </authorList>
    </citation>
    <scope>NUCLEOTIDE SEQUENCE [LARGE SCALE GENOMIC DNA]</scope>
    <source>
        <strain evidence="11 12">FARPER-174b</strain>
    </source>
</reference>
<dbReference type="InterPro" id="IPR003321">
    <property type="entry name" value="Cyt_c552"/>
</dbReference>
<dbReference type="GO" id="GO:0020037">
    <property type="term" value="F:heme binding"/>
    <property type="evidence" value="ECO:0007669"/>
    <property type="project" value="TreeGrafter"/>
</dbReference>
<evidence type="ECO:0000256" key="10">
    <source>
        <dbReference type="ARBA" id="ARBA00049131"/>
    </source>
</evidence>
<protein>
    <recommendedName>
        <fullName evidence="3">nitrite reductase (cytochrome; ammonia-forming)</fullName>
        <ecNumber evidence="3">1.7.2.2</ecNumber>
    </recommendedName>
</protein>
<evidence type="ECO:0000313" key="11">
    <source>
        <dbReference type="EMBL" id="QAR30578.1"/>
    </source>
</evidence>
<name>A0A410JRD9_ORNRH</name>
<keyword evidence="6" id="KW-0732">Signal</keyword>
<evidence type="ECO:0000256" key="6">
    <source>
        <dbReference type="ARBA" id="ARBA00022729"/>
    </source>
</evidence>
<evidence type="ECO:0000256" key="3">
    <source>
        <dbReference type="ARBA" id="ARBA00011887"/>
    </source>
</evidence>
<gene>
    <name evidence="11" type="ORF">EQP59_04040</name>
</gene>
<evidence type="ECO:0000256" key="8">
    <source>
        <dbReference type="ARBA" id="ARBA00023002"/>
    </source>
</evidence>
<dbReference type="CDD" id="cd00548">
    <property type="entry name" value="NrfA-like"/>
    <property type="match status" value="1"/>
</dbReference>
<dbReference type="EMBL" id="CP035107">
    <property type="protein sequence ID" value="QAR30578.1"/>
    <property type="molecule type" value="Genomic_DNA"/>
</dbReference>
<dbReference type="Gene3D" id="1.10.1130.10">
    <property type="entry name" value="Flavocytochrome C3, Chain A"/>
    <property type="match status" value="1"/>
</dbReference>